<dbReference type="Proteomes" id="UP000664332">
    <property type="component" value="Unassembled WGS sequence"/>
</dbReference>
<feature type="region of interest" description="Disordered" evidence="1">
    <location>
        <begin position="114"/>
        <end position="150"/>
    </location>
</feature>
<comment type="caution">
    <text evidence="3">The sequence shown here is derived from an EMBL/GenBank/DDBJ whole genome shotgun (WGS) entry which is preliminary data.</text>
</comment>
<keyword evidence="2" id="KW-1133">Transmembrane helix</keyword>
<feature type="region of interest" description="Disordered" evidence="1">
    <location>
        <begin position="162"/>
        <end position="281"/>
    </location>
</feature>
<sequence>MTGTGTIVVGLIVVLWLFVLAPLVLRGHKPVSRAGDGLDDTRVVHQGGTALATTRRKPKFSAGDVHVHYDDDPDAEYVDAEPYLAHADSSATATATVTQTGDTATATDTAATGAFAGESSDDTAADTGAAATGGDDTTGSGNSGSGHESAGRKIMGLFTRLSGRDTASGPGSPRDDAADPGASANDSSDADTGSADDDEQEDTTPRFTEADFNEDGTRYRYDESFSSPADLFHPEADYQPADDAVPAAADDAAHDSDDTDSQTGDDDADSPADTAGTVTHLSTEFGFKPTEVVVTDEDREFAARRAGRGGWDPETDKKLQLARYRRRKNVLLVIASLFAGGVISGFMFGGTAWMIPLVTGVLMVIYLLALRRVAREENSRRQRRIRQLRRARLGVKNYSDAELGIPQRLRRPGAIVVEIDDESPDFASLPVGRMPAPTTRHASHAHGSDTDRDRVIDLKNWSRPRRAM</sequence>
<keyword evidence="2" id="KW-0472">Membrane</keyword>
<evidence type="ECO:0000256" key="1">
    <source>
        <dbReference type="SAM" id="MobiDB-lite"/>
    </source>
</evidence>
<name>A0A939IVY3_9CORY</name>
<evidence type="ECO:0000313" key="3">
    <source>
        <dbReference type="EMBL" id="MBN9644721.1"/>
    </source>
</evidence>
<keyword evidence="4" id="KW-1185">Reference proteome</keyword>
<reference evidence="3" key="1">
    <citation type="submission" date="2021-03" db="EMBL/GenBank/DDBJ databases">
        <authorList>
            <person name="Sun Q."/>
        </authorList>
    </citation>
    <scope>NUCLEOTIDE SEQUENCE</scope>
    <source>
        <strain evidence="3">CCM 8862</strain>
    </source>
</reference>
<dbReference type="EMBL" id="JAFLEQ010000016">
    <property type="protein sequence ID" value="MBN9644721.1"/>
    <property type="molecule type" value="Genomic_DNA"/>
</dbReference>
<feature type="compositionally biased region" description="Low complexity" evidence="1">
    <location>
        <begin position="125"/>
        <end position="140"/>
    </location>
</feature>
<feature type="compositionally biased region" description="Low complexity" evidence="1">
    <location>
        <begin position="237"/>
        <end position="250"/>
    </location>
</feature>
<evidence type="ECO:0000256" key="2">
    <source>
        <dbReference type="SAM" id="Phobius"/>
    </source>
</evidence>
<feature type="transmembrane region" description="Helical" evidence="2">
    <location>
        <begin position="6"/>
        <end position="25"/>
    </location>
</feature>
<feature type="transmembrane region" description="Helical" evidence="2">
    <location>
        <begin position="354"/>
        <end position="374"/>
    </location>
</feature>
<dbReference type="NCBIfam" id="NF045516">
    <property type="entry name" value="GlpR"/>
    <property type="match status" value="1"/>
</dbReference>
<feature type="transmembrane region" description="Helical" evidence="2">
    <location>
        <begin position="330"/>
        <end position="348"/>
    </location>
</feature>
<gene>
    <name evidence="3" type="ORF">JZY06_08885</name>
</gene>
<dbReference type="RefSeq" id="WP_207279203.1">
    <property type="nucleotide sequence ID" value="NZ_JAFLEQ010000016.1"/>
</dbReference>
<feature type="compositionally biased region" description="Low complexity" evidence="1">
    <location>
        <begin position="179"/>
        <end position="193"/>
    </location>
</feature>
<proteinExistence type="predicted"/>
<feature type="compositionally biased region" description="Basic and acidic residues" evidence="1">
    <location>
        <begin position="446"/>
        <end position="457"/>
    </location>
</feature>
<feature type="compositionally biased region" description="Acidic residues" evidence="1">
    <location>
        <begin position="257"/>
        <end position="270"/>
    </location>
</feature>
<organism evidence="3 4">
    <name type="scientific">Corynebacterium mendelii</name>
    <dbReference type="NCBI Taxonomy" id="2765362"/>
    <lineage>
        <taxon>Bacteria</taxon>
        <taxon>Bacillati</taxon>
        <taxon>Actinomycetota</taxon>
        <taxon>Actinomycetes</taxon>
        <taxon>Mycobacteriales</taxon>
        <taxon>Corynebacteriaceae</taxon>
        <taxon>Corynebacterium</taxon>
    </lineage>
</organism>
<dbReference type="InterPro" id="IPR053779">
    <property type="entry name" value="GlpR"/>
</dbReference>
<protein>
    <submittedName>
        <fullName evidence="3">TIGR04086 family membrane protein</fullName>
    </submittedName>
</protein>
<keyword evidence="2" id="KW-0812">Transmembrane</keyword>
<evidence type="ECO:0000313" key="4">
    <source>
        <dbReference type="Proteomes" id="UP000664332"/>
    </source>
</evidence>
<dbReference type="AlphaFoldDB" id="A0A939IVY3"/>
<feature type="region of interest" description="Disordered" evidence="1">
    <location>
        <begin position="435"/>
        <end position="468"/>
    </location>
</feature>
<accession>A0A939IVY3</accession>